<dbReference type="AlphaFoldDB" id="A0AAN9XWG2"/>
<feature type="region of interest" description="Disordered" evidence="3">
    <location>
        <begin position="21"/>
        <end position="44"/>
    </location>
</feature>
<protein>
    <submittedName>
        <fullName evidence="4">Uncharacterized protein</fullName>
    </submittedName>
</protein>
<evidence type="ECO:0000256" key="1">
    <source>
        <dbReference type="ARBA" id="ARBA00022574"/>
    </source>
</evidence>
<evidence type="ECO:0000313" key="5">
    <source>
        <dbReference type="Proteomes" id="UP001386955"/>
    </source>
</evidence>
<feature type="compositionally biased region" description="Low complexity" evidence="3">
    <location>
        <begin position="21"/>
        <end position="41"/>
    </location>
</feature>
<gene>
    <name evidence="4" type="ORF">VNO78_04761</name>
</gene>
<reference evidence="4 5" key="1">
    <citation type="submission" date="2024-01" db="EMBL/GenBank/DDBJ databases">
        <title>The genomes of 5 underutilized Papilionoideae crops provide insights into root nodulation and disease resistanc.</title>
        <authorList>
            <person name="Jiang F."/>
        </authorList>
    </citation>
    <scope>NUCLEOTIDE SEQUENCE [LARGE SCALE GENOMIC DNA]</scope>
    <source>
        <strain evidence="4">DUOXIRENSHENG_FW03</strain>
        <tissue evidence="4">Leaves</tissue>
    </source>
</reference>
<comment type="caution">
    <text evidence="4">The sequence shown here is derived from an EMBL/GenBank/DDBJ whole genome shotgun (WGS) entry which is preliminary data.</text>
</comment>
<dbReference type="PANTHER" id="PTHR44472">
    <property type="entry name" value="DDB1- AND CUL4-ASSOCIATED FACTOR 4-RELATED"/>
    <property type="match status" value="1"/>
</dbReference>
<evidence type="ECO:0000256" key="2">
    <source>
        <dbReference type="ARBA" id="ARBA00022737"/>
    </source>
</evidence>
<keyword evidence="2" id="KW-0677">Repeat</keyword>
<dbReference type="Proteomes" id="UP001386955">
    <property type="component" value="Unassembled WGS sequence"/>
</dbReference>
<proteinExistence type="predicted"/>
<keyword evidence="5" id="KW-1185">Reference proteome</keyword>
<keyword evidence="1" id="KW-0853">WD repeat</keyword>
<evidence type="ECO:0000256" key="3">
    <source>
        <dbReference type="SAM" id="MobiDB-lite"/>
    </source>
</evidence>
<dbReference type="EMBL" id="JAYMYS010000001">
    <property type="protein sequence ID" value="KAK7412965.1"/>
    <property type="molecule type" value="Genomic_DNA"/>
</dbReference>
<accession>A0AAN9XWG2</accession>
<sequence>MPRPQELPGFYYDPEKNRYFPIKGPIPGSSSKPKTPTLKSPETSFNQARELDGHPVVASRYSKCNFAEEFRKIQAAKPVVWKYQGTDKLGISALEQFRVDVQTSEGQTETDLLLTGSIQGSISLLSRLERGETWQLSQLLWSFQQTAGTLVEFQADLHPVEL</sequence>
<dbReference type="InterPro" id="IPR052254">
    <property type="entry name" value="CUL4-DDB1_E3_ligase_receptor"/>
</dbReference>
<name>A0AAN9XWG2_PSOTE</name>
<organism evidence="4 5">
    <name type="scientific">Psophocarpus tetragonolobus</name>
    <name type="common">Winged bean</name>
    <name type="synonym">Dolichos tetragonolobus</name>
    <dbReference type="NCBI Taxonomy" id="3891"/>
    <lineage>
        <taxon>Eukaryota</taxon>
        <taxon>Viridiplantae</taxon>
        <taxon>Streptophyta</taxon>
        <taxon>Embryophyta</taxon>
        <taxon>Tracheophyta</taxon>
        <taxon>Spermatophyta</taxon>
        <taxon>Magnoliopsida</taxon>
        <taxon>eudicotyledons</taxon>
        <taxon>Gunneridae</taxon>
        <taxon>Pentapetalae</taxon>
        <taxon>rosids</taxon>
        <taxon>fabids</taxon>
        <taxon>Fabales</taxon>
        <taxon>Fabaceae</taxon>
        <taxon>Papilionoideae</taxon>
        <taxon>50 kb inversion clade</taxon>
        <taxon>NPAAA clade</taxon>
        <taxon>indigoferoid/millettioid clade</taxon>
        <taxon>Phaseoleae</taxon>
        <taxon>Psophocarpus</taxon>
    </lineage>
</organism>
<evidence type="ECO:0000313" key="4">
    <source>
        <dbReference type="EMBL" id="KAK7412965.1"/>
    </source>
</evidence>
<dbReference type="PANTHER" id="PTHR44472:SF1">
    <property type="entry name" value="DDB1 AND CUL4 ASSOCIATED FACTOR 4"/>
    <property type="match status" value="1"/>
</dbReference>